<keyword evidence="2" id="KW-0349">Heme</keyword>
<dbReference type="PROSITE" id="PS01000">
    <property type="entry name" value="SDH_CYT_1"/>
    <property type="match status" value="1"/>
</dbReference>
<evidence type="ECO:0000256" key="6">
    <source>
        <dbReference type="ARBA" id="ARBA00023004"/>
    </source>
</evidence>
<reference evidence="9" key="1">
    <citation type="submission" date="2022-11" db="EMBL/GenBank/DDBJ databases">
        <title>Centuries of genome instability and evolution in soft-shell clam transmissible cancer (bioRxiv).</title>
        <authorList>
            <person name="Hart S.F.M."/>
            <person name="Yonemitsu M.A."/>
            <person name="Giersch R.M."/>
            <person name="Beal B.F."/>
            <person name="Arriagada G."/>
            <person name="Davis B.W."/>
            <person name="Ostrander E.A."/>
            <person name="Goff S.P."/>
            <person name="Metzger M.J."/>
        </authorList>
    </citation>
    <scope>NUCLEOTIDE SEQUENCE</scope>
    <source>
        <strain evidence="9">MELC-2E11</strain>
        <tissue evidence="9">Siphon/mantle</tissue>
    </source>
</reference>
<evidence type="ECO:0000256" key="3">
    <source>
        <dbReference type="ARBA" id="ARBA00022692"/>
    </source>
</evidence>
<keyword evidence="6" id="KW-0408">Iron</keyword>
<dbReference type="CDD" id="cd03499">
    <property type="entry name" value="SQR_TypeC_SdhC"/>
    <property type="match status" value="1"/>
</dbReference>
<evidence type="ECO:0000313" key="10">
    <source>
        <dbReference type="Proteomes" id="UP001164746"/>
    </source>
</evidence>
<gene>
    <name evidence="9" type="ORF">MAR_021453</name>
</gene>
<feature type="transmembrane region" description="Helical" evidence="8">
    <location>
        <begin position="134"/>
        <end position="153"/>
    </location>
</feature>
<dbReference type="NCBIfam" id="TIGR02970">
    <property type="entry name" value="succ_dehyd_cytB"/>
    <property type="match status" value="1"/>
</dbReference>
<keyword evidence="7 8" id="KW-0472">Membrane</keyword>
<sequence length="154" mass="17397">MAAAALNNNVFMVKSAGPMSTIQAYQQMEDFWKKNRQLNRPLSPHLSIYKPQLTSMLSLCHRVTAVSAGSIFMFLAPHNFEHYLNVIQGLEMAPAIIIALKYVLAFPVSYHYVNGIRHLAWDWSWGFGLERLYKTGYFALTLALIVASTLVFGL</sequence>
<dbReference type="InterPro" id="IPR000701">
    <property type="entry name" value="SuccDH_FuR_B_TM-su"/>
</dbReference>
<dbReference type="EMBL" id="CP111016">
    <property type="protein sequence ID" value="WAR06084.1"/>
    <property type="molecule type" value="Genomic_DNA"/>
</dbReference>
<dbReference type="PANTHER" id="PTHR10978">
    <property type="entry name" value="SUCCINATE DEHYDROGENASE CYTOCHROME B560 SUBUNIT"/>
    <property type="match status" value="1"/>
</dbReference>
<dbReference type="Proteomes" id="UP001164746">
    <property type="component" value="Chromosome 5"/>
</dbReference>
<evidence type="ECO:0000256" key="5">
    <source>
        <dbReference type="ARBA" id="ARBA00022989"/>
    </source>
</evidence>
<dbReference type="InterPro" id="IPR014314">
    <property type="entry name" value="Succ_DH_cytb556"/>
</dbReference>
<evidence type="ECO:0000256" key="4">
    <source>
        <dbReference type="ARBA" id="ARBA00022723"/>
    </source>
</evidence>
<evidence type="ECO:0000256" key="1">
    <source>
        <dbReference type="ARBA" id="ARBA00004141"/>
    </source>
</evidence>
<keyword evidence="5 8" id="KW-1133">Transmembrane helix</keyword>
<proteinExistence type="predicted"/>
<dbReference type="InterPro" id="IPR018495">
    <property type="entry name" value="Succ_DH_cyt_bsu_CS"/>
</dbReference>
<keyword evidence="10" id="KW-1185">Reference proteome</keyword>
<evidence type="ECO:0000256" key="8">
    <source>
        <dbReference type="SAM" id="Phobius"/>
    </source>
</evidence>
<keyword evidence="4" id="KW-0479">Metal-binding</keyword>
<feature type="transmembrane region" description="Helical" evidence="8">
    <location>
        <begin position="59"/>
        <end position="80"/>
    </location>
</feature>
<accession>A0ABY7EAF1</accession>
<feature type="transmembrane region" description="Helical" evidence="8">
    <location>
        <begin position="92"/>
        <end position="113"/>
    </location>
</feature>
<comment type="subcellular location">
    <subcellularLocation>
        <location evidence="1">Membrane</location>
        <topology evidence="1">Multi-pass membrane protein</topology>
    </subcellularLocation>
</comment>
<dbReference type="Pfam" id="PF01127">
    <property type="entry name" value="Sdh_cyt"/>
    <property type="match status" value="1"/>
</dbReference>
<dbReference type="InterPro" id="IPR034804">
    <property type="entry name" value="SQR/QFR_C/D"/>
</dbReference>
<keyword evidence="3 8" id="KW-0812">Transmembrane</keyword>
<organism evidence="9 10">
    <name type="scientific">Mya arenaria</name>
    <name type="common">Soft-shell clam</name>
    <dbReference type="NCBI Taxonomy" id="6604"/>
    <lineage>
        <taxon>Eukaryota</taxon>
        <taxon>Metazoa</taxon>
        <taxon>Spiralia</taxon>
        <taxon>Lophotrochozoa</taxon>
        <taxon>Mollusca</taxon>
        <taxon>Bivalvia</taxon>
        <taxon>Autobranchia</taxon>
        <taxon>Heteroconchia</taxon>
        <taxon>Euheterodonta</taxon>
        <taxon>Imparidentia</taxon>
        <taxon>Neoheterodontei</taxon>
        <taxon>Myida</taxon>
        <taxon>Myoidea</taxon>
        <taxon>Myidae</taxon>
        <taxon>Mya</taxon>
    </lineage>
</organism>
<dbReference type="PANTHER" id="PTHR10978:SF5">
    <property type="entry name" value="SUCCINATE DEHYDROGENASE CYTOCHROME B560 SUBUNIT, MITOCHONDRIAL"/>
    <property type="match status" value="1"/>
</dbReference>
<dbReference type="SUPFAM" id="SSF81343">
    <property type="entry name" value="Fumarate reductase respiratory complex transmembrane subunits"/>
    <property type="match status" value="1"/>
</dbReference>
<dbReference type="Gene3D" id="1.20.1300.10">
    <property type="entry name" value="Fumarate reductase/succinate dehydrogenase, transmembrane subunit"/>
    <property type="match status" value="1"/>
</dbReference>
<evidence type="ECO:0000256" key="7">
    <source>
        <dbReference type="ARBA" id="ARBA00023136"/>
    </source>
</evidence>
<evidence type="ECO:0000313" key="9">
    <source>
        <dbReference type="EMBL" id="WAR06084.1"/>
    </source>
</evidence>
<name>A0ABY7EAF1_MYAAR</name>
<protein>
    <submittedName>
        <fullName evidence="9">C560-like protein</fullName>
    </submittedName>
</protein>
<evidence type="ECO:0000256" key="2">
    <source>
        <dbReference type="ARBA" id="ARBA00022617"/>
    </source>
</evidence>